<dbReference type="InterPro" id="IPR000421">
    <property type="entry name" value="FA58C"/>
</dbReference>
<keyword evidence="5" id="KW-0325">Glycoprotein</keyword>
<accession>A0A3E2H0Z9</accession>
<reference evidence="10 11" key="1">
    <citation type="submission" date="2018-05" db="EMBL/GenBank/DDBJ databases">
        <title>Draft genome sequence of Scytalidium lignicola DSM 105466, a ubiquitous saprotrophic fungus.</title>
        <authorList>
            <person name="Buettner E."/>
            <person name="Gebauer A.M."/>
            <person name="Hofrichter M."/>
            <person name="Liers C."/>
            <person name="Kellner H."/>
        </authorList>
    </citation>
    <scope>NUCLEOTIDE SEQUENCE [LARGE SCALE GENOMIC DNA]</scope>
    <source>
        <strain evidence="10 11">DSM 105466</strain>
    </source>
</reference>
<evidence type="ECO:0000259" key="8">
    <source>
        <dbReference type="Pfam" id="PF03636"/>
    </source>
</evidence>
<dbReference type="InterPro" id="IPR008928">
    <property type="entry name" value="6-hairpin_glycosidase_sf"/>
</dbReference>
<evidence type="ECO:0000256" key="1">
    <source>
        <dbReference type="ARBA" id="ARBA00001576"/>
    </source>
</evidence>
<feature type="domain" description="F5/8 type C" evidence="6">
    <location>
        <begin position="1100"/>
        <end position="1221"/>
    </location>
</feature>
<dbReference type="InterPro" id="IPR005645">
    <property type="entry name" value="FSH-like_dom"/>
</dbReference>
<evidence type="ECO:0000259" key="7">
    <source>
        <dbReference type="Pfam" id="PF03632"/>
    </source>
</evidence>
<feature type="domain" description="Glycoside hydrolase family 65 central catalytic" evidence="7">
    <location>
        <begin position="636"/>
        <end position="827"/>
    </location>
</feature>
<dbReference type="InterPro" id="IPR008979">
    <property type="entry name" value="Galactose-bd-like_sf"/>
</dbReference>
<evidence type="ECO:0000313" key="11">
    <source>
        <dbReference type="Proteomes" id="UP000258309"/>
    </source>
</evidence>
<dbReference type="InterPro" id="IPR029058">
    <property type="entry name" value="AB_hydrolase_fold"/>
</dbReference>
<dbReference type="InterPro" id="IPR005196">
    <property type="entry name" value="Glyco_hydro_65_N"/>
</dbReference>
<comment type="catalytic activity">
    <reaction evidence="1">
        <text>alpha,alpha-trehalose + H2O = alpha-D-glucose + beta-D-glucose</text>
        <dbReference type="Rhea" id="RHEA:32675"/>
        <dbReference type="ChEBI" id="CHEBI:15377"/>
        <dbReference type="ChEBI" id="CHEBI:15903"/>
        <dbReference type="ChEBI" id="CHEBI:16551"/>
        <dbReference type="ChEBI" id="CHEBI:17925"/>
        <dbReference type="EC" id="3.2.1.28"/>
    </reaction>
</comment>
<keyword evidence="4" id="KW-0378">Hydrolase</keyword>
<feature type="non-terminal residue" evidence="10">
    <location>
        <position position="1237"/>
    </location>
</feature>
<feature type="domain" description="Serine hydrolase" evidence="9">
    <location>
        <begin position="2"/>
        <end position="121"/>
    </location>
</feature>
<dbReference type="FunFam" id="1.50.10.10:FF:000032">
    <property type="entry name" value="Vacuolar acid trehalase"/>
    <property type="match status" value="1"/>
</dbReference>
<evidence type="ECO:0000313" key="10">
    <source>
        <dbReference type="EMBL" id="RFU27066.1"/>
    </source>
</evidence>
<gene>
    <name evidence="10" type="ORF">B7463_g9262</name>
</gene>
<dbReference type="EC" id="3.2.1.28" evidence="3"/>
<comment type="similarity">
    <text evidence="2">Belongs to the glycosyl hydrolase 65 family.</text>
</comment>
<dbReference type="Gene3D" id="2.70.98.40">
    <property type="entry name" value="Glycoside hydrolase, family 65, N-terminal domain"/>
    <property type="match status" value="1"/>
</dbReference>
<organism evidence="10 11">
    <name type="scientific">Scytalidium lignicola</name>
    <name type="common">Hyphomycete</name>
    <dbReference type="NCBI Taxonomy" id="5539"/>
    <lineage>
        <taxon>Eukaryota</taxon>
        <taxon>Fungi</taxon>
        <taxon>Dikarya</taxon>
        <taxon>Ascomycota</taxon>
        <taxon>Pezizomycotina</taxon>
        <taxon>Leotiomycetes</taxon>
        <taxon>Leotiomycetes incertae sedis</taxon>
        <taxon>Scytalidium</taxon>
    </lineage>
</organism>
<feature type="domain" description="Glycoside hydrolase family 65 N-terminal" evidence="8">
    <location>
        <begin position="305"/>
        <end position="578"/>
    </location>
</feature>
<dbReference type="Gene3D" id="2.60.120.260">
    <property type="entry name" value="Galactose-binding domain-like"/>
    <property type="match status" value="1"/>
</dbReference>
<dbReference type="Pfam" id="PF03636">
    <property type="entry name" value="Glyco_hydro_65N"/>
    <property type="match status" value="1"/>
</dbReference>
<dbReference type="EMBL" id="NCSJ02000225">
    <property type="protein sequence ID" value="RFU27066.1"/>
    <property type="molecule type" value="Genomic_DNA"/>
</dbReference>
<comment type="caution">
    <text evidence="10">The sequence shown here is derived from an EMBL/GenBank/DDBJ whole genome shotgun (WGS) entry which is preliminary data.</text>
</comment>
<dbReference type="Pfam" id="PF03632">
    <property type="entry name" value="Glyco_hydro_65m"/>
    <property type="match status" value="1"/>
</dbReference>
<dbReference type="GO" id="GO:0009277">
    <property type="term" value="C:fungal-type cell wall"/>
    <property type="evidence" value="ECO:0007669"/>
    <property type="project" value="TreeGrafter"/>
</dbReference>
<dbReference type="OrthoDB" id="200349at2759"/>
<dbReference type="Proteomes" id="UP000258309">
    <property type="component" value="Unassembled WGS sequence"/>
</dbReference>
<dbReference type="SUPFAM" id="SSF48208">
    <property type="entry name" value="Six-hairpin glycosidases"/>
    <property type="match status" value="1"/>
</dbReference>
<evidence type="ECO:0000256" key="2">
    <source>
        <dbReference type="ARBA" id="ARBA00006768"/>
    </source>
</evidence>
<dbReference type="GO" id="GO:0004555">
    <property type="term" value="F:alpha,alpha-trehalase activity"/>
    <property type="evidence" value="ECO:0007669"/>
    <property type="project" value="UniProtKB-EC"/>
</dbReference>
<dbReference type="OMA" id="DIALAHW"/>
<dbReference type="PANTHER" id="PTHR11051">
    <property type="entry name" value="GLYCOSYL HYDROLASE-RELATED"/>
    <property type="match status" value="1"/>
</dbReference>
<dbReference type="InterPro" id="IPR012341">
    <property type="entry name" value="6hp_glycosidase-like_sf"/>
</dbReference>
<name>A0A3E2H0Z9_SCYLI</name>
<protein>
    <recommendedName>
        <fullName evidence="3">alpha,alpha-trehalase</fullName>
        <ecNumber evidence="3">3.2.1.28</ecNumber>
    </recommendedName>
</protein>
<feature type="non-terminal residue" evidence="10">
    <location>
        <position position="1"/>
    </location>
</feature>
<dbReference type="InterPro" id="IPR011013">
    <property type="entry name" value="Gal_mutarotase_sf_dom"/>
</dbReference>
<dbReference type="Gene3D" id="1.50.10.10">
    <property type="match status" value="1"/>
</dbReference>
<dbReference type="GO" id="GO:0005993">
    <property type="term" value="P:trehalose catabolic process"/>
    <property type="evidence" value="ECO:0007669"/>
    <property type="project" value="TreeGrafter"/>
</dbReference>
<keyword evidence="11" id="KW-1185">Reference proteome</keyword>
<evidence type="ECO:0000259" key="9">
    <source>
        <dbReference type="Pfam" id="PF03959"/>
    </source>
</evidence>
<evidence type="ECO:0000256" key="3">
    <source>
        <dbReference type="ARBA" id="ARBA00012757"/>
    </source>
</evidence>
<sequence length="1237" mass="137420">MKIFRMQTAGFRSLLDDIEFEFIEGRMPHTEGNWSLHTKDFATSRLWGYYNPFDPQDVLSAEYDIIDIAADEGPFDGILGYSQGGTLAAQTILRHAQENPYATPDELPFRFGVFFNSSTPGNVFRLNQKVVEISPKDLPINEAQMLGMVQPNRINRDKVLPVRLAQLPDGRPIVTDGTYGMTKWDGAVDGQVIKIPTLHVRCPGDLKEHVIRPPRLWPSDDVYVGQNTFLSPLQGHNNCEDDYGITCTWLTQYSNGTSVILRSRKSIGMPRQERQKERRRGISRGRARMFRKDAQYGSTRVPYPNHFQAYPYVANGYFGQTLPAEGVGYWIQSNRSADGQSWSFNNWPLDEPRATFGTIAGFYDLQDRTNRVIWPPNLERGGESVISGIPDWTGLVVTIATGESYLPGVERSSIRSYHQSMSLRNGVVQTNVTWAPKVHDTIFNLNFTVLAHQRNITLGLVRLDLTASKDSTVTITDLLDGAGATRSTFREKSVEPEENLIWVSVSPDGLRDVVAFEYSTVILETKTQEQLVSKDPSRDNFKPSWISENVSTISQSWTLKLTAGVPITLYKYVGIASTDAFGQDAKSIARSTSLVAKTSKWESLIQTHSEAWDNLWESADIAVPGNKEIQTTLRASLYHLLANLRPGTEGPGIGDISISPSGLSSDSYGGYIFWDADSWVATALLVLHPDRAMSINNYRSKMHQQALLNAKVNEFKEFQGAFFPWTSGRFGNCTGNGVCAGYQYHVNADIALAHWNYFLHTNDLDFLREKAWPIIYNAAEMFVDLVQLSLAYTQGAAWTAAITDPDEDAIQVNNGAYTNTVIKLLLGSWGPAAAKLLDIDIPSTWEEIARDIFILVNKDGDLIEEYSGMPGNIIIKQADVVLINYPLEYQITPQIARNNMEYYALRNSPYGPQMTWSIHAISESELQTSGCASYTYILYSYQPYIRSPFSQFSELLMDDPSLNGGTEPAFPFITGHGGFLQIFTHGLTGMRPRLDAFYLNPTLPPHLGNGGVQIRGMKWQGSVFDVDIQLDYTTIHRRKTGSPSSSPVTIRIGGDNPKAGDYSLKMGKSLVVPTRRPDLNTQGNHALCKSVSSQEEHVVGRFPLSIVDGSVASMWQPTSSFQAASVIIDLGGYVSGLSKVEINWSAGPAKGFSVSIQAGSEIMDDGDSWKEVLNVDRVEISAPFDPLTATEVKMVEGNKTFFAFDNPHGGRYVKFTIWGTQGVNAEAGATVAEFKIY</sequence>
<dbReference type="PANTHER" id="PTHR11051:SF8">
    <property type="entry name" value="PROTEIN-GLUCOSYLGALACTOSYLHYDROXYLYSINE GLUCOSIDASE"/>
    <property type="match status" value="1"/>
</dbReference>
<evidence type="ECO:0000259" key="6">
    <source>
        <dbReference type="Pfam" id="PF00754"/>
    </source>
</evidence>
<dbReference type="SUPFAM" id="SSF74650">
    <property type="entry name" value="Galactose mutarotase-like"/>
    <property type="match status" value="1"/>
</dbReference>
<dbReference type="SUPFAM" id="SSF49785">
    <property type="entry name" value="Galactose-binding domain-like"/>
    <property type="match status" value="1"/>
</dbReference>
<dbReference type="AlphaFoldDB" id="A0A3E2H0Z9"/>
<dbReference type="Pfam" id="PF00754">
    <property type="entry name" value="F5_F8_type_C"/>
    <property type="match status" value="1"/>
</dbReference>
<dbReference type="Gene3D" id="3.40.50.1820">
    <property type="entry name" value="alpha/beta hydrolase"/>
    <property type="match status" value="1"/>
</dbReference>
<dbReference type="InterPro" id="IPR037018">
    <property type="entry name" value="GH65_N"/>
</dbReference>
<dbReference type="STRING" id="5539.A0A3E2H0Z9"/>
<dbReference type="InterPro" id="IPR005195">
    <property type="entry name" value="Glyco_hydro_65_M"/>
</dbReference>
<proteinExistence type="inferred from homology"/>
<dbReference type="Pfam" id="PF03959">
    <property type="entry name" value="FSH1"/>
    <property type="match status" value="1"/>
</dbReference>
<dbReference type="GO" id="GO:0030246">
    <property type="term" value="F:carbohydrate binding"/>
    <property type="evidence" value="ECO:0007669"/>
    <property type="project" value="InterPro"/>
</dbReference>
<evidence type="ECO:0000256" key="4">
    <source>
        <dbReference type="ARBA" id="ARBA00022801"/>
    </source>
</evidence>
<evidence type="ECO:0000256" key="5">
    <source>
        <dbReference type="ARBA" id="ARBA00023180"/>
    </source>
</evidence>